<keyword evidence="5 9" id="KW-0269">Exonuclease</keyword>
<dbReference type="InterPro" id="IPR001667">
    <property type="entry name" value="DDH_dom"/>
</dbReference>
<dbReference type="GO" id="GO:0003676">
    <property type="term" value="F:nucleic acid binding"/>
    <property type="evidence" value="ECO:0007669"/>
    <property type="project" value="InterPro"/>
</dbReference>
<evidence type="ECO:0000313" key="9">
    <source>
        <dbReference type="EMBL" id="SHO61069.1"/>
    </source>
</evidence>
<feature type="domain" description="RecJ OB" evidence="8">
    <location>
        <begin position="471"/>
        <end position="566"/>
    </location>
</feature>
<evidence type="ECO:0000256" key="3">
    <source>
        <dbReference type="ARBA" id="ARBA00022722"/>
    </source>
</evidence>
<proteinExistence type="inferred from homology"/>
<gene>
    <name evidence="9" type="ORF">SAMN02745172_00544</name>
</gene>
<name>A0A1M7Z890_9HYPH</name>
<dbReference type="NCBIfam" id="TIGR00644">
    <property type="entry name" value="recJ"/>
    <property type="match status" value="1"/>
</dbReference>
<evidence type="ECO:0000259" key="6">
    <source>
        <dbReference type="Pfam" id="PF01368"/>
    </source>
</evidence>
<dbReference type="InterPro" id="IPR041122">
    <property type="entry name" value="RecJ_OB"/>
</dbReference>
<dbReference type="InterPro" id="IPR051673">
    <property type="entry name" value="SSDNA_exonuclease_RecJ"/>
</dbReference>
<dbReference type="InterPro" id="IPR003156">
    <property type="entry name" value="DHHA1_dom"/>
</dbReference>
<dbReference type="Gene3D" id="3.10.310.30">
    <property type="match status" value="1"/>
</dbReference>
<sequence length="591" mass="61232">MLGVSRSLTGRRWLARLDDRGTAEATAISQRHGLPDVMGRVLAGRSVPLDAVDSFLAPTLRDLMPDPAVVTGMVAAAERLADAVARRETVGVLADYDVDGATSAAILVRHLRALGLDPLLHIPDRSTEGYGVSNAAVERFAEAGVRLMVTLDCGTSSHEALEIAARRGLDVVVVDHHPAGERLPPAVAIVNPNRQDDLSGLGHLAACGVTFLLSVALNRVLRARRAFPGREPDLMSLVDLVALGTVCDVVPLKGLNRAFVARGLEVMRRRGNPGLAALADAARLTGAPTPYHLGFLIGPRINAGGRIGDSALGSRLLSSDDAALAATIAAELDALNRARQDIEAAALAQADAMIALAPERAVALVFDEGWHPGVVGLVAARLKERTGRPAIAIALDPEGRGTGSGRSVTGVDLGAAIRAAADEGLILKGGGHAMAAGLTVAKDRIADLEAFLDERLAASVAAARASDGLKLDGAMTASGANRALVDTIERAGPYGAGHPEPVFVFPAHRIADVRVVGQGHVKTSIVAGDGGRMDAIAFRAADRDLGRALLAAKGESFHFAGALGPDIFDPARVTLRIVDAADPRQAASRIA</sequence>
<keyword evidence="10" id="KW-1185">Reference proteome</keyword>
<dbReference type="InterPro" id="IPR038763">
    <property type="entry name" value="DHH_sf"/>
</dbReference>
<dbReference type="STRING" id="1123029.SAMN02745172_00544"/>
<evidence type="ECO:0000259" key="8">
    <source>
        <dbReference type="Pfam" id="PF17768"/>
    </source>
</evidence>
<dbReference type="PANTHER" id="PTHR30255">
    <property type="entry name" value="SINGLE-STRANDED-DNA-SPECIFIC EXONUCLEASE RECJ"/>
    <property type="match status" value="1"/>
</dbReference>
<dbReference type="SUPFAM" id="SSF64182">
    <property type="entry name" value="DHH phosphoesterases"/>
    <property type="match status" value="1"/>
</dbReference>
<dbReference type="AlphaFoldDB" id="A0A1M7Z890"/>
<comment type="similarity">
    <text evidence="1">Belongs to the RecJ family.</text>
</comment>
<dbReference type="GO" id="GO:0006310">
    <property type="term" value="P:DNA recombination"/>
    <property type="evidence" value="ECO:0007669"/>
    <property type="project" value="InterPro"/>
</dbReference>
<feature type="domain" description="DHHA1" evidence="7">
    <location>
        <begin position="363"/>
        <end position="457"/>
    </location>
</feature>
<dbReference type="Pfam" id="PF01368">
    <property type="entry name" value="DHH"/>
    <property type="match status" value="1"/>
</dbReference>
<dbReference type="Pfam" id="PF02272">
    <property type="entry name" value="DHHA1"/>
    <property type="match status" value="1"/>
</dbReference>
<evidence type="ECO:0000256" key="1">
    <source>
        <dbReference type="ARBA" id="ARBA00005915"/>
    </source>
</evidence>
<feature type="domain" description="DDH" evidence="6">
    <location>
        <begin position="90"/>
        <end position="245"/>
    </location>
</feature>
<dbReference type="Pfam" id="PF17768">
    <property type="entry name" value="RecJ_OB"/>
    <property type="match status" value="1"/>
</dbReference>
<keyword evidence="4" id="KW-0378">Hydrolase</keyword>
<evidence type="ECO:0000313" key="10">
    <source>
        <dbReference type="Proteomes" id="UP000186406"/>
    </source>
</evidence>
<dbReference type="Proteomes" id="UP000186406">
    <property type="component" value="Unassembled WGS sequence"/>
</dbReference>
<dbReference type="GO" id="GO:0006281">
    <property type="term" value="P:DNA repair"/>
    <property type="evidence" value="ECO:0007669"/>
    <property type="project" value="InterPro"/>
</dbReference>
<dbReference type="Gene3D" id="3.90.1640.30">
    <property type="match status" value="1"/>
</dbReference>
<evidence type="ECO:0000259" key="7">
    <source>
        <dbReference type="Pfam" id="PF02272"/>
    </source>
</evidence>
<dbReference type="PANTHER" id="PTHR30255:SF2">
    <property type="entry name" value="SINGLE-STRANDED-DNA-SPECIFIC EXONUCLEASE RECJ"/>
    <property type="match status" value="1"/>
</dbReference>
<evidence type="ECO:0000256" key="4">
    <source>
        <dbReference type="ARBA" id="ARBA00022801"/>
    </source>
</evidence>
<evidence type="ECO:0000256" key="2">
    <source>
        <dbReference type="ARBA" id="ARBA00019841"/>
    </source>
</evidence>
<organism evidence="9 10">
    <name type="scientific">Pseudoxanthobacter soli DSM 19599</name>
    <dbReference type="NCBI Taxonomy" id="1123029"/>
    <lineage>
        <taxon>Bacteria</taxon>
        <taxon>Pseudomonadati</taxon>
        <taxon>Pseudomonadota</taxon>
        <taxon>Alphaproteobacteria</taxon>
        <taxon>Hyphomicrobiales</taxon>
        <taxon>Segnochrobactraceae</taxon>
        <taxon>Pseudoxanthobacter</taxon>
    </lineage>
</organism>
<dbReference type="GO" id="GO:0008409">
    <property type="term" value="F:5'-3' exonuclease activity"/>
    <property type="evidence" value="ECO:0007669"/>
    <property type="project" value="InterPro"/>
</dbReference>
<protein>
    <recommendedName>
        <fullName evidence="2">Single-stranded-DNA-specific exonuclease RecJ</fullName>
    </recommendedName>
</protein>
<keyword evidence="3" id="KW-0540">Nuclease</keyword>
<accession>A0A1M7Z890</accession>
<evidence type="ECO:0000256" key="5">
    <source>
        <dbReference type="ARBA" id="ARBA00022839"/>
    </source>
</evidence>
<reference evidence="9 10" key="1">
    <citation type="submission" date="2016-12" db="EMBL/GenBank/DDBJ databases">
        <authorList>
            <person name="Song W.-J."/>
            <person name="Kurnit D.M."/>
        </authorList>
    </citation>
    <scope>NUCLEOTIDE SEQUENCE [LARGE SCALE GENOMIC DNA]</scope>
    <source>
        <strain evidence="9 10">DSM 19599</strain>
    </source>
</reference>
<dbReference type="EMBL" id="FRXO01000001">
    <property type="protein sequence ID" value="SHO61069.1"/>
    <property type="molecule type" value="Genomic_DNA"/>
</dbReference>
<dbReference type="InterPro" id="IPR004610">
    <property type="entry name" value="RecJ"/>
</dbReference>